<comment type="caution">
    <text evidence="1">The sequence shown here is derived from an EMBL/GenBank/DDBJ whole genome shotgun (WGS) entry which is preliminary data.</text>
</comment>
<accession>A0A561P0V7</accession>
<keyword evidence="2" id="KW-1185">Reference proteome</keyword>
<gene>
    <name evidence="1" type="ORF">FHW36_11855</name>
</gene>
<dbReference type="AlphaFoldDB" id="A0A561P0V7"/>
<dbReference type="Gene3D" id="1.10.1220.10">
    <property type="entry name" value="Met repressor-like"/>
    <property type="match status" value="1"/>
</dbReference>
<proteinExistence type="predicted"/>
<dbReference type="RefSeq" id="WP_145675331.1">
    <property type="nucleotide sequence ID" value="NZ_VIWO01000018.1"/>
</dbReference>
<name>A0A561P0V7_9BACT</name>
<organism evidence="1 2">
    <name type="scientific">Chitinophaga polysaccharea</name>
    <dbReference type="NCBI Taxonomy" id="1293035"/>
    <lineage>
        <taxon>Bacteria</taxon>
        <taxon>Pseudomonadati</taxon>
        <taxon>Bacteroidota</taxon>
        <taxon>Chitinophagia</taxon>
        <taxon>Chitinophagales</taxon>
        <taxon>Chitinophagaceae</taxon>
        <taxon>Chitinophaga</taxon>
    </lineage>
</organism>
<evidence type="ECO:0000313" key="2">
    <source>
        <dbReference type="Proteomes" id="UP000320811"/>
    </source>
</evidence>
<dbReference type="InterPro" id="IPR013321">
    <property type="entry name" value="Arc_rbn_hlx_hlx"/>
</dbReference>
<reference evidence="1 2" key="1">
    <citation type="submission" date="2019-06" db="EMBL/GenBank/DDBJ databases">
        <title>Sorghum-associated microbial communities from plants grown in Nebraska, USA.</title>
        <authorList>
            <person name="Schachtman D."/>
        </authorList>
    </citation>
    <scope>NUCLEOTIDE SEQUENCE [LARGE SCALE GENOMIC DNA]</scope>
    <source>
        <strain evidence="1 2">1209</strain>
    </source>
</reference>
<dbReference type="EMBL" id="VIWO01000018">
    <property type="protein sequence ID" value="TWF31761.1"/>
    <property type="molecule type" value="Genomic_DNA"/>
</dbReference>
<sequence>MSKTIKTQKTQDEALLKTLLAGSLKADPPPVQKVVIVEPVAQNKKKEEPYIFAVSPAKVAVKSTTGVTEPAEQAEERQMNPPVPKQLKKDLTVWCAKNERSMRSAVIQAIDELLVKPIDPSMFIGFTKDANVEVENLTFWISAEFKMAIGNYSNRAQTTKKNVVIKAVADFLKNKKVLDE</sequence>
<protein>
    <submittedName>
        <fullName evidence="1">Uncharacterized protein</fullName>
    </submittedName>
</protein>
<dbReference type="GO" id="GO:0006355">
    <property type="term" value="P:regulation of DNA-templated transcription"/>
    <property type="evidence" value="ECO:0007669"/>
    <property type="project" value="InterPro"/>
</dbReference>
<evidence type="ECO:0000313" key="1">
    <source>
        <dbReference type="EMBL" id="TWF31761.1"/>
    </source>
</evidence>
<dbReference type="Proteomes" id="UP000320811">
    <property type="component" value="Unassembled WGS sequence"/>
</dbReference>